<dbReference type="InterPro" id="IPR015510">
    <property type="entry name" value="PGRP"/>
</dbReference>
<evidence type="ECO:0000256" key="4">
    <source>
        <dbReference type="SAM" id="Phobius"/>
    </source>
</evidence>
<feature type="transmembrane region" description="Helical" evidence="4">
    <location>
        <begin position="91"/>
        <end position="112"/>
    </location>
</feature>
<dbReference type="Proteomes" id="UP001652626">
    <property type="component" value="Chromosome Z"/>
</dbReference>
<evidence type="ECO:0000313" key="7">
    <source>
        <dbReference type="Proteomes" id="UP001652626"/>
    </source>
</evidence>
<keyword evidence="2" id="KW-0399">Innate immunity</keyword>
<accession>A0A8B8ISY9</accession>
<dbReference type="RefSeq" id="XP_026500259.2">
    <property type="nucleotide sequence ID" value="XM_026644474.2"/>
</dbReference>
<dbReference type="InterPro" id="IPR036505">
    <property type="entry name" value="Amidase/PGRP_sf"/>
</dbReference>
<organism evidence="7 8">
    <name type="scientific">Vanessa tameamea</name>
    <name type="common">Kamehameha butterfly</name>
    <dbReference type="NCBI Taxonomy" id="334116"/>
    <lineage>
        <taxon>Eukaryota</taxon>
        <taxon>Metazoa</taxon>
        <taxon>Ecdysozoa</taxon>
        <taxon>Arthropoda</taxon>
        <taxon>Hexapoda</taxon>
        <taxon>Insecta</taxon>
        <taxon>Pterygota</taxon>
        <taxon>Neoptera</taxon>
        <taxon>Endopterygota</taxon>
        <taxon>Lepidoptera</taxon>
        <taxon>Glossata</taxon>
        <taxon>Ditrysia</taxon>
        <taxon>Papilionoidea</taxon>
        <taxon>Nymphalidae</taxon>
        <taxon>Nymphalinae</taxon>
        <taxon>Vanessa</taxon>
    </lineage>
</organism>
<dbReference type="SMART" id="SM00701">
    <property type="entry name" value="PGRP"/>
    <property type="match status" value="1"/>
</dbReference>
<evidence type="ECO:0000313" key="8">
    <source>
        <dbReference type="RefSeq" id="XP_026500259.2"/>
    </source>
</evidence>
<name>A0A8B8ISY9_VANTA</name>
<reference evidence="8" key="1">
    <citation type="submission" date="2025-08" db="UniProtKB">
        <authorList>
            <consortium name="RefSeq"/>
        </authorList>
    </citation>
    <scope>IDENTIFICATION</scope>
    <source>
        <tissue evidence="8">Whole body</tissue>
    </source>
</reference>
<comment type="similarity">
    <text evidence="1">Belongs to the N-acetylmuramoyl-L-alanine amidase 2 family.</text>
</comment>
<feature type="domain" description="N-acetylmuramoyl-L-alanine amidase" evidence="5">
    <location>
        <begin position="140"/>
        <end position="281"/>
    </location>
</feature>
<dbReference type="AlphaFoldDB" id="A0A8B8ISY9"/>
<keyword evidence="3" id="KW-0391">Immunity</keyword>
<evidence type="ECO:0000259" key="6">
    <source>
        <dbReference type="SMART" id="SM00701"/>
    </source>
</evidence>
<dbReference type="InterPro" id="IPR002502">
    <property type="entry name" value="Amidase_domain"/>
</dbReference>
<sequence>MWTPNDGNNIEERGRVNNGSDLVVMDERAIAAAMPVPNVATLNVTKSSKVHIGPKFVSVTQNVQNAEMVKELPLPRYLWNVVKNSSRTERLVCAAALIVLIVCITLIVHFTVQSTKSGSGGDRPPHEWNITREMWLAQSFNSTDIHEKFEPLMLVIVQHTVSGECTKFAQCAAELRTMQGWYIALHHYDIPYNFIIGNDGRVYEGRGWNKEGAHTFGYNRCSVGIGFVGDYRGERPHHTQVTDKQLNRTRMLLEDGVRMGYLRPDYLIVGAKDIQDTASPGSNLLQALYLFNNYDHKQRFRGLNCTQIQEKFGDQPLQI</sequence>
<evidence type="ECO:0000259" key="5">
    <source>
        <dbReference type="SMART" id="SM00644"/>
    </source>
</evidence>
<dbReference type="GO" id="GO:0008270">
    <property type="term" value="F:zinc ion binding"/>
    <property type="evidence" value="ECO:0007669"/>
    <property type="project" value="InterPro"/>
</dbReference>
<keyword evidence="7" id="KW-1185">Reference proteome</keyword>
<keyword evidence="4" id="KW-0472">Membrane</keyword>
<dbReference type="Gene3D" id="3.40.80.10">
    <property type="entry name" value="Peptidoglycan recognition protein-like"/>
    <property type="match status" value="1"/>
</dbReference>
<keyword evidence="4" id="KW-0812">Transmembrane</keyword>
<evidence type="ECO:0000256" key="2">
    <source>
        <dbReference type="ARBA" id="ARBA00022588"/>
    </source>
</evidence>
<feature type="domain" description="Peptidoglycan recognition protein family" evidence="6">
    <location>
        <begin position="130"/>
        <end position="275"/>
    </location>
</feature>
<keyword evidence="4" id="KW-1133">Transmembrane helix</keyword>
<dbReference type="InterPro" id="IPR006619">
    <property type="entry name" value="PGRP_domain_met/bac"/>
</dbReference>
<dbReference type="CDD" id="cd06583">
    <property type="entry name" value="PGRP"/>
    <property type="match status" value="1"/>
</dbReference>
<protein>
    <submittedName>
        <fullName evidence="8">Peptidoglycan recognition protein-like isoform X1</fullName>
    </submittedName>
</protein>
<proteinExistence type="inferred from homology"/>
<dbReference type="GO" id="GO:0045087">
    <property type="term" value="P:innate immune response"/>
    <property type="evidence" value="ECO:0007669"/>
    <property type="project" value="UniProtKB-KW"/>
</dbReference>
<dbReference type="GO" id="GO:0008745">
    <property type="term" value="F:N-acetylmuramoyl-L-alanine amidase activity"/>
    <property type="evidence" value="ECO:0007669"/>
    <property type="project" value="InterPro"/>
</dbReference>
<dbReference type="PANTHER" id="PTHR11022">
    <property type="entry name" value="PEPTIDOGLYCAN RECOGNITION PROTEIN"/>
    <property type="match status" value="1"/>
</dbReference>
<gene>
    <name evidence="8" type="primary">LOC113403858</name>
</gene>
<dbReference type="GO" id="GO:0009253">
    <property type="term" value="P:peptidoglycan catabolic process"/>
    <property type="evidence" value="ECO:0007669"/>
    <property type="project" value="InterPro"/>
</dbReference>
<dbReference type="SUPFAM" id="SSF55846">
    <property type="entry name" value="N-acetylmuramoyl-L-alanine amidase-like"/>
    <property type="match status" value="1"/>
</dbReference>
<evidence type="ECO:0000256" key="3">
    <source>
        <dbReference type="ARBA" id="ARBA00022859"/>
    </source>
</evidence>
<dbReference type="Pfam" id="PF01510">
    <property type="entry name" value="Amidase_2"/>
    <property type="match status" value="1"/>
</dbReference>
<dbReference type="GeneID" id="113403858"/>
<dbReference type="OrthoDB" id="10001926at2759"/>
<evidence type="ECO:0000256" key="1">
    <source>
        <dbReference type="ARBA" id="ARBA00007553"/>
    </source>
</evidence>
<dbReference type="SMART" id="SM00644">
    <property type="entry name" value="Ami_2"/>
    <property type="match status" value="1"/>
</dbReference>
<dbReference type="PANTHER" id="PTHR11022:SF41">
    <property type="entry name" value="PEPTIDOGLYCAN-RECOGNITION PROTEIN LC-RELATED"/>
    <property type="match status" value="1"/>
</dbReference>